<sequence>MGYVTRYPTEPDDLSWPEYNLEVCPDAEQDQPVNGIKLKPEGSDGLPPLVLGTGTFNNVYDNSANVTGDQFLRITRLALRYGINAFDTAPHYHPSEIVLGKALKALRNEYPRESYQIITKTGKYSPMRADHDLSEKMIRLCVERSLERFETDYLDVVYLHDVEFNSSLNLPAGNHTLALSDPATAESYGLAPGSEGKIWGEGDQRILDAMNVLRELKKEGKIKRIGFSGTYFAEVLTDCQAHLTSDASAYPLPTLLRLSLLVLHTAPFEPVDIIQTYSHQNLQNTGLSPYLPEFRNRAKVGTVMNASPLNMGLLTTAGPPEWHPAPKELRDCANEAKEIVKASGVKVMGGEEQRAVKLEELAVSFGMRDLDNVQGSAPPVVVGCGTLDQVHQAVASYIAVKEPKDKALDEQLKALEQRVRNHIESRGFRDWSWESPQPGT</sequence>
<evidence type="ECO:0000313" key="1">
    <source>
        <dbReference type="EMBL" id="KAJ9121369.1"/>
    </source>
</evidence>
<protein>
    <submittedName>
        <fullName evidence="1">Uncharacterized protein</fullName>
    </submittedName>
</protein>
<proteinExistence type="predicted"/>
<organism evidence="1 2">
    <name type="scientific">Naganishia onofrii</name>
    <dbReference type="NCBI Taxonomy" id="1851511"/>
    <lineage>
        <taxon>Eukaryota</taxon>
        <taxon>Fungi</taxon>
        <taxon>Dikarya</taxon>
        <taxon>Basidiomycota</taxon>
        <taxon>Agaricomycotina</taxon>
        <taxon>Tremellomycetes</taxon>
        <taxon>Filobasidiales</taxon>
        <taxon>Filobasidiaceae</taxon>
        <taxon>Naganishia</taxon>
    </lineage>
</organism>
<comment type="caution">
    <text evidence="1">The sequence shown here is derived from an EMBL/GenBank/DDBJ whole genome shotgun (WGS) entry which is preliminary data.</text>
</comment>
<keyword evidence="2" id="KW-1185">Reference proteome</keyword>
<accession>A0ACC2XD73</accession>
<dbReference type="EMBL" id="JASBWV010000017">
    <property type="protein sequence ID" value="KAJ9121369.1"/>
    <property type="molecule type" value="Genomic_DNA"/>
</dbReference>
<reference evidence="1" key="1">
    <citation type="submission" date="2023-04" db="EMBL/GenBank/DDBJ databases">
        <title>Draft Genome sequencing of Naganishia species isolated from polar environments using Oxford Nanopore Technology.</title>
        <authorList>
            <person name="Leo P."/>
            <person name="Venkateswaran K."/>
        </authorList>
    </citation>
    <scope>NUCLEOTIDE SEQUENCE</scope>
    <source>
        <strain evidence="1">DBVPG 5303</strain>
    </source>
</reference>
<gene>
    <name evidence="1" type="ORF">QFC24_004707</name>
</gene>
<evidence type="ECO:0000313" key="2">
    <source>
        <dbReference type="Proteomes" id="UP001234202"/>
    </source>
</evidence>
<dbReference type="Proteomes" id="UP001234202">
    <property type="component" value="Unassembled WGS sequence"/>
</dbReference>
<name>A0ACC2XD73_9TREE</name>